<gene>
    <name evidence="4" type="primary">GIP</name>
    <name evidence="4" type="ORF">AK812_SmicGene32362</name>
</gene>
<feature type="compositionally biased region" description="Low complexity" evidence="2">
    <location>
        <begin position="586"/>
        <end position="600"/>
    </location>
</feature>
<dbReference type="InterPro" id="IPR013103">
    <property type="entry name" value="RVT_2"/>
</dbReference>
<dbReference type="InterPro" id="IPR043502">
    <property type="entry name" value="DNA/RNA_pol_sf"/>
</dbReference>
<dbReference type="PROSITE" id="PS50158">
    <property type="entry name" value="ZF_CCHC"/>
    <property type="match status" value="1"/>
</dbReference>
<feature type="region of interest" description="Disordered" evidence="2">
    <location>
        <begin position="1399"/>
        <end position="1419"/>
    </location>
</feature>
<reference evidence="4 5" key="1">
    <citation type="submission" date="2016-02" db="EMBL/GenBank/DDBJ databases">
        <title>Genome analysis of coral dinoflagellate symbionts highlights evolutionary adaptations to a symbiotic lifestyle.</title>
        <authorList>
            <person name="Aranda M."/>
            <person name="Li Y."/>
            <person name="Liew Y.J."/>
            <person name="Baumgarten S."/>
            <person name="Simakov O."/>
            <person name="Wilson M."/>
            <person name="Piel J."/>
            <person name="Ashoor H."/>
            <person name="Bougouffa S."/>
            <person name="Bajic V.B."/>
            <person name="Ryu T."/>
            <person name="Ravasi T."/>
            <person name="Bayer T."/>
            <person name="Micklem G."/>
            <person name="Kim H."/>
            <person name="Bhak J."/>
            <person name="Lajeunesse T.C."/>
            <person name="Voolstra C.R."/>
        </authorList>
    </citation>
    <scope>NUCLEOTIDE SEQUENCE [LARGE SCALE GENOMIC DNA]</scope>
    <source>
        <strain evidence="4 5">CCMP2467</strain>
    </source>
</reference>
<evidence type="ECO:0000256" key="2">
    <source>
        <dbReference type="SAM" id="MobiDB-lite"/>
    </source>
</evidence>
<dbReference type="Pfam" id="PF00098">
    <property type="entry name" value="zf-CCHC"/>
    <property type="match status" value="1"/>
</dbReference>
<dbReference type="GO" id="GO:0003676">
    <property type="term" value="F:nucleic acid binding"/>
    <property type="evidence" value="ECO:0007669"/>
    <property type="project" value="InterPro"/>
</dbReference>
<feature type="region of interest" description="Disordered" evidence="2">
    <location>
        <begin position="2029"/>
        <end position="2056"/>
    </location>
</feature>
<keyword evidence="1" id="KW-0862">Zinc</keyword>
<feature type="region of interest" description="Disordered" evidence="2">
    <location>
        <begin position="912"/>
        <end position="994"/>
    </location>
</feature>
<dbReference type="SUPFAM" id="SSF57756">
    <property type="entry name" value="Retrovirus zinc finger-like domains"/>
    <property type="match status" value="1"/>
</dbReference>
<dbReference type="Gene3D" id="4.10.60.10">
    <property type="entry name" value="Zinc finger, CCHC-type"/>
    <property type="match status" value="1"/>
</dbReference>
<dbReference type="Pfam" id="PF07727">
    <property type="entry name" value="RVT_2"/>
    <property type="match status" value="1"/>
</dbReference>
<dbReference type="PANTHER" id="PTHR11439:SF483">
    <property type="entry name" value="PEPTIDE SYNTHASE GLIP-LIKE, PUTATIVE (AFU_ORTHOLOGUE AFUA_3G12920)-RELATED"/>
    <property type="match status" value="1"/>
</dbReference>
<dbReference type="InterPro" id="IPR001878">
    <property type="entry name" value="Znf_CCHC"/>
</dbReference>
<accession>A0A1Q9CUA7</accession>
<feature type="region of interest" description="Disordered" evidence="2">
    <location>
        <begin position="545"/>
        <end position="629"/>
    </location>
</feature>
<evidence type="ECO:0000313" key="4">
    <source>
        <dbReference type="EMBL" id="OLP86508.1"/>
    </source>
</evidence>
<keyword evidence="1" id="KW-0479">Metal-binding</keyword>
<dbReference type="SUPFAM" id="SSF56672">
    <property type="entry name" value="DNA/RNA polymerases"/>
    <property type="match status" value="1"/>
</dbReference>
<dbReference type="Proteomes" id="UP000186817">
    <property type="component" value="Unassembled WGS sequence"/>
</dbReference>
<dbReference type="SMART" id="SM00343">
    <property type="entry name" value="ZnF_C2HC"/>
    <property type="match status" value="1"/>
</dbReference>
<feature type="region of interest" description="Disordered" evidence="2">
    <location>
        <begin position="256"/>
        <end position="308"/>
    </location>
</feature>
<dbReference type="InterPro" id="IPR036875">
    <property type="entry name" value="Znf_CCHC_sf"/>
</dbReference>
<evidence type="ECO:0000313" key="5">
    <source>
        <dbReference type="Proteomes" id="UP000186817"/>
    </source>
</evidence>
<dbReference type="PANTHER" id="PTHR11439">
    <property type="entry name" value="GAG-POL-RELATED RETROTRANSPOSON"/>
    <property type="match status" value="1"/>
</dbReference>
<proteinExistence type="predicted"/>
<feature type="compositionally biased region" description="Basic and acidic residues" evidence="2">
    <location>
        <begin position="178"/>
        <end position="218"/>
    </location>
</feature>
<feature type="compositionally biased region" description="Basic and acidic residues" evidence="2">
    <location>
        <begin position="2044"/>
        <end position="2056"/>
    </location>
</feature>
<organism evidence="4 5">
    <name type="scientific">Symbiodinium microadriaticum</name>
    <name type="common">Dinoflagellate</name>
    <name type="synonym">Zooxanthella microadriatica</name>
    <dbReference type="NCBI Taxonomy" id="2951"/>
    <lineage>
        <taxon>Eukaryota</taxon>
        <taxon>Sar</taxon>
        <taxon>Alveolata</taxon>
        <taxon>Dinophyceae</taxon>
        <taxon>Suessiales</taxon>
        <taxon>Symbiodiniaceae</taxon>
        <taxon>Symbiodinium</taxon>
    </lineage>
</organism>
<feature type="compositionally biased region" description="Low complexity" evidence="2">
    <location>
        <begin position="275"/>
        <end position="290"/>
    </location>
</feature>
<feature type="domain" description="CCHC-type" evidence="3">
    <location>
        <begin position="238"/>
        <end position="252"/>
    </location>
</feature>
<sequence length="2056" mass="226153">MDDCGGVPMLEYWDCPAVLPEPGSPRLKTSSGNLSDPVEQGKLDVGKAARMLNKELSVRSRVEGQALREQALNLYPPKYLKRPLDVMRWYMTELMKYESQVTSRFPELKIHEQEAVLGVLKHLDEDAKRYLLLHQTTSGLDAMLRGLQFYDEQLRVLSFQKEHQHGGYLNAFGAGKGDNPKGKKGDKEKKGKGKGEGKDKKGKGKDGKDKPKGKDHGGGEATSSAPRAKSKAKKTDVCHNCGGKGHWARDCPVKQASAVSHHEGSGTTTGGAAGSSGNDAGNAASAAKAAPKPPSNQPTTKGNAEKGAGKGVRTFLEGAYFAMPSLTLPFVQPEDKVYWLLDSGSSYHVVSKQTLETGHVKILSKRKMPKTVCQTATGDLVEDHRLCQDVSGRVEHGGGNDAEIHSPVYRARGGMVNNAPTGPRTTRVAEILPFMWHHNKGITNWKRLGCPQLVITPEKFTDNQRLEMTLQAYLPNFTEEQIRVVKVFGPVCRSGSQRSGGSDGGVIVGSSLEFSDASLDKSWRYMDRATATAPRAESWRYMDKATATAPRDERHIAESQKPMSAGATMEEATAERPKKKLRQRPLDPLTPLTRDTTLAPKARSSGGTADATAPGISAIASTGGGENKKALDHRLRGHVADGLHDWCTHFGVSREQRPHFLSGPEPLAISVAERLAESRNGTSESFPAERHVPVAERAIRTLKGIVATLELELRENGVQIGDDPDTLEYLFRYAAHVHNRFSTSVGSTMSPFQKLRGHDHQPHLTYPFGAVVFAKVSKSSREEVDSKYARGVYLGPVLGSTGHLVHIRLDSGETKKVIAPGLKLLYPLRYDASLLEGATVPDGFLPPPDGERFRELHLPYVPGGGPSKDWVDQHGKTPKCPGCSEAATSSRHSQRCVRRYQKWLRDSIDGTLEDLAQEPPPAVADEPAPKRVRFGSPEIHDIPAPSLPSESDLEVPEIGLEPLDGTSEYEPSLAPEDEEDLMSDVAPEPPEKPDRLPVRYLEELFGCTRFVRNGLSGCDAYDLEAFCNLLVGRSSVEKLSVELERGVDCVSVPVGRSVAACVSGGRSVDSVGWSVGSACSVVTDKDPEKYGAYMPIRDRSVWVSRPRVSYDDVDGIQLDEKESWEGIKTEVTALDSLQVGVLRSRAEIDQYQKEHPGCRVIKSRWVLTQKAPGLVRARLVAKDFAHGRPSALDLGLSSNTASVEALKMILSRAAKGRMKMWGLDISTAFLFANIVQPTVIELPGNFSLETGEPAYLVLHKALYGLRSASLSWQRHLSRIMVDLGLRPSPLEPTLFSGWVELNKIWVYIIALAYVDDLLVASSEQSGVEYVHQSLAALLKVKVTGKLEDGQLEFLGRLIRLDGNNIALGVKPEYVRSVFSAFGWTDKDLEKVKPTSTTPDIRTLYDAEDPESPSKPLTPEAAGRFRSCLGKIGWLTQTRTDITYFHSMLSRGQAAPRAVHEDALRKFLRWLVGCPLLDQIFPSGDGTTLEEETATLVAFCDSNWGSESSTGRKSTSGGVIYIVAGSSWYCVKGYSRLQSVVALSSAEAELFAIAEAAKEVAGLGQLAFHIWGKLTKPFAIYTDSASARQIAGMEGFLRRMRHVDIRLCFIQDLVHQNELIINGVPGSENMSDLLTKNLNRPQTIKHTEALGLENIQNVNLCSVSAVRSCLFLAGLLESILDCACFEWERFIGLCELRTTFGTLLIEFCTDPQSSFVTAGNDYSVFVLPVTLEVDGTSHETVERLMSAMSVARDWGMKVVLWSSTPCTGGSPWQRKHAHENPQHQERLQALYTVHRKLWKSWLKLNTHPQVSVWVMEWPQRCSYWGWQSTKRQDHLLVKKVWKLVSNDADFINIMNKTFACDGWFGELLLEGLKEKDGTLVDRNLSVKRGSPSTSLFDEALFGIVVPGVGSPSRGRAQAPRVDPRAQKEEEEEDLLLKLLQEHKEDLPVKLQLELAKREPPAPTAKEQGVECSKKLSQATGRLKGLVRKQLGLQETINETKETLRTLLQDMGNTNVEIAECQKQVEEAKKELSAVVGETGAPAPDNDVRPGQDRSYPD</sequence>
<feature type="region of interest" description="Disordered" evidence="2">
    <location>
        <begin position="170"/>
        <end position="237"/>
    </location>
</feature>
<comment type="caution">
    <text evidence="4">The sequence shown here is derived from an EMBL/GenBank/DDBJ whole genome shotgun (WGS) entry which is preliminary data.</text>
</comment>
<dbReference type="EMBL" id="LSRX01000912">
    <property type="protein sequence ID" value="OLP86508.1"/>
    <property type="molecule type" value="Genomic_DNA"/>
</dbReference>
<evidence type="ECO:0000259" key="3">
    <source>
        <dbReference type="PROSITE" id="PS50158"/>
    </source>
</evidence>
<keyword evidence="5" id="KW-1185">Reference proteome</keyword>
<name>A0A1Q9CUA7_SYMMI</name>
<keyword evidence="1" id="KW-0863">Zinc-finger</keyword>
<dbReference type="OrthoDB" id="431244at2759"/>
<dbReference type="CDD" id="cd09272">
    <property type="entry name" value="RNase_HI_RT_Ty1"/>
    <property type="match status" value="1"/>
</dbReference>
<evidence type="ECO:0000256" key="1">
    <source>
        <dbReference type="PROSITE-ProRule" id="PRU00047"/>
    </source>
</evidence>
<dbReference type="GO" id="GO:0008270">
    <property type="term" value="F:zinc ion binding"/>
    <property type="evidence" value="ECO:0007669"/>
    <property type="project" value="UniProtKB-KW"/>
</dbReference>
<protein>
    <submittedName>
        <fullName evidence="4">Copia protein</fullName>
    </submittedName>
</protein>